<evidence type="ECO:0000313" key="3">
    <source>
        <dbReference type="Proteomes" id="UP000822688"/>
    </source>
</evidence>
<reference evidence="2" key="1">
    <citation type="submission" date="2020-06" db="EMBL/GenBank/DDBJ databases">
        <title>WGS assembly of Ceratodon purpureus strain R40.</title>
        <authorList>
            <person name="Carey S.B."/>
            <person name="Jenkins J."/>
            <person name="Shu S."/>
            <person name="Lovell J.T."/>
            <person name="Sreedasyam A."/>
            <person name="Maumus F."/>
            <person name="Tiley G.P."/>
            <person name="Fernandez-Pozo N."/>
            <person name="Barry K."/>
            <person name="Chen C."/>
            <person name="Wang M."/>
            <person name="Lipzen A."/>
            <person name="Daum C."/>
            <person name="Saski C.A."/>
            <person name="Payton A.C."/>
            <person name="Mcbreen J.C."/>
            <person name="Conrad R.E."/>
            <person name="Kollar L.M."/>
            <person name="Olsson S."/>
            <person name="Huttunen S."/>
            <person name="Landis J.B."/>
            <person name="Wickett N.J."/>
            <person name="Johnson M.G."/>
            <person name="Rensing S.A."/>
            <person name="Grimwood J."/>
            <person name="Schmutz J."/>
            <person name="Mcdaniel S.F."/>
        </authorList>
    </citation>
    <scope>NUCLEOTIDE SEQUENCE</scope>
    <source>
        <strain evidence="2">R40</strain>
    </source>
</reference>
<dbReference type="EMBL" id="CM026431">
    <property type="protein sequence ID" value="KAG0558972.1"/>
    <property type="molecule type" value="Genomic_DNA"/>
</dbReference>
<feature type="chain" id="PRO_5035940936" evidence="1">
    <location>
        <begin position="21"/>
        <end position="56"/>
    </location>
</feature>
<keyword evidence="3" id="KW-1185">Reference proteome</keyword>
<protein>
    <submittedName>
        <fullName evidence="2">Uncharacterized protein</fullName>
    </submittedName>
</protein>
<dbReference type="Proteomes" id="UP000822688">
    <property type="component" value="Chromosome 10"/>
</dbReference>
<evidence type="ECO:0000256" key="1">
    <source>
        <dbReference type="SAM" id="SignalP"/>
    </source>
</evidence>
<comment type="caution">
    <text evidence="2">The sequence shown here is derived from an EMBL/GenBank/DDBJ whole genome shotgun (WGS) entry which is preliminary data.</text>
</comment>
<proteinExistence type="predicted"/>
<name>A0A8T0GPP4_CERPU</name>
<keyword evidence="1" id="KW-0732">Signal</keyword>
<sequence length="56" mass="6213">MMLSLCMILVLPMLLRHLRASFDICTLFSSLLLGSLLACATWLCRVNVCLSLSVLL</sequence>
<accession>A0A8T0GPP4</accession>
<dbReference type="AlphaFoldDB" id="A0A8T0GPP4"/>
<organism evidence="2 3">
    <name type="scientific">Ceratodon purpureus</name>
    <name type="common">Fire moss</name>
    <name type="synonym">Dicranum purpureum</name>
    <dbReference type="NCBI Taxonomy" id="3225"/>
    <lineage>
        <taxon>Eukaryota</taxon>
        <taxon>Viridiplantae</taxon>
        <taxon>Streptophyta</taxon>
        <taxon>Embryophyta</taxon>
        <taxon>Bryophyta</taxon>
        <taxon>Bryophytina</taxon>
        <taxon>Bryopsida</taxon>
        <taxon>Dicranidae</taxon>
        <taxon>Pseudoditrichales</taxon>
        <taxon>Ditrichaceae</taxon>
        <taxon>Ceratodon</taxon>
    </lineage>
</organism>
<evidence type="ECO:0000313" key="2">
    <source>
        <dbReference type="EMBL" id="KAG0558972.1"/>
    </source>
</evidence>
<feature type="signal peptide" evidence="1">
    <location>
        <begin position="1"/>
        <end position="20"/>
    </location>
</feature>
<gene>
    <name evidence="2" type="ORF">KC19_10G068900</name>
</gene>